<dbReference type="AlphaFoldDB" id="A0A9W5YCZ0"/>
<evidence type="ECO:0000256" key="5">
    <source>
        <dbReference type="ARBA" id="ARBA00022989"/>
    </source>
</evidence>
<proteinExistence type="inferred from homology"/>
<keyword evidence="5 7" id="KW-1133">Transmembrane helix</keyword>
<evidence type="ECO:0000256" key="1">
    <source>
        <dbReference type="ARBA" id="ARBA00004651"/>
    </source>
</evidence>
<dbReference type="Gene3D" id="1.10.3720.10">
    <property type="entry name" value="MetI-like"/>
    <property type="match status" value="1"/>
</dbReference>
<evidence type="ECO:0000256" key="7">
    <source>
        <dbReference type="RuleBase" id="RU363032"/>
    </source>
</evidence>
<comment type="caution">
    <text evidence="9">The sequence shown here is derived from an EMBL/GenBank/DDBJ whole genome shotgun (WGS) entry which is preliminary data.</text>
</comment>
<keyword evidence="4 7" id="KW-0812">Transmembrane</keyword>
<sequence>MKLIIKGNKTKRKRKKLSDRIADVIIVLFMIFVLVITAYPFLNVLAVSLNDASDSVRGGIYIWPRVFTLRNYEEVFKDSILFTAFRNSVFRTIVGSGLGVISTMLVAYVISRKDFFARKFVAGLFAVTLYVSGGMIPEFLLIKNLRLINNFAVYLIPGLIGVYYIYIVRSFIDGIPFAIQEAAKIDGANDLQIFYKVIMPLCKPVMATVALFYAVSHWNSWFDTYLYASGKDSLTTLQYELMKVLNNSNTAAAGSMIKAKANTLKVKTVTPQSIRMAITIVATLPILIVYPFLQKYFVKGMTLGAVKN</sequence>
<dbReference type="Pfam" id="PF00528">
    <property type="entry name" value="BPD_transp_1"/>
    <property type="match status" value="1"/>
</dbReference>
<dbReference type="GO" id="GO:0055085">
    <property type="term" value="P:transmembrane transport"/>
    <property type="evidence" value="ECO:0007669"/>
    <property type="project" value="InterPro"/>
</dbReference>
<dbReference type="RefSeq" id="WP_281819095.1">
    <property type="nucleotide sequence ID" value="NZ_BRLB01000021.1"/>
</dbReference>
<evidence type="ECO:0000313" key="10">
    <source>
        <dbReference type="Proteomes" id="UP001144256"/>
    </source>
</evidence>
<keyword evidence="2 7" id="KW-0813">Transport</keyword>
<name>A0A9W5YCZ0_9FIRM</name>
<dbReference type="Proteomes" id="UP001144256">
    <property type="component" value="Unassembled WGS sequence"/>
</dbReference>
<gene>
    <name evidence="9" type="ORF">SH1V18_42750</name>
</gene>
<evidence type="ECO:0000259" key="8">
    <source>
        <dbReference type="PROSITE" id="PS50928"/>
    </source>
</evidence>
<feature type="transmembrane region" description="Helical" evidence="7">
    <location>
        <begin position="154"/>
        <end position="172"/>
    </location>
</feature>
<dbReference type="SUPFAM" id="SSF161098">
    <property type="entry name" value="MetI-like"/>
    <property type="match status" value="1"/>
</dbReference>
<feature type="transmembrane region" description="Helical" evidence="7">
    <location>
        <begin position="89"/>
        <end position="110"/>
    </location>
</feature>
<organism evidence="9 10">
    <name type="scientific">Vallitalea longa</name>
    <dbReference type="NCBI Taxonomy" id="2936439"/>
    <lineage>
        <taxon>Bacteria</taxon>
        <taxon>Bacillati</taxon>
        <taxon>Bacillota</taxon>
        <taxon>Clostridia</taxon>
        <taxon>Lachnospirales</taxon>
        <taxon>Vallitaleaceae</taxon>
        <taxon>Vallitalea</taxon>
    </lineage>
</organism>
<protein>
    <submittedName>
        <fullName evidence="9">Sugar ABC transporter permease</fullName>
    </submittedName>
</protein>
<keyword evidence="10" id="KW-1185">Reference proteome</keyword>
<dbReference type="CDD" id="cd06261">
    <property type="entry name" value="TM_PBP2"/>
    <property type="match status" value="1"/>
</dbReference>
<evidence type="ECO:0000256" key="4">
    <source>
        <dbReference type="ARBA" id="ARBA00022692"/>
    </source>
</evidence>
<feature type="transmembrane region" description="Helical" evidence="7">
    <location>
        <begin position="122"/>
        <end position="142"/>
    </location>
</feature>
<dbReference type="EMBL" id="BRLB01000021">
    <property type="protein sequence ID" value="GKX31795.1"/>
    <property type="molecule type" value="Genomic_DNA"/>
</dbReference>
<feature type="transmembrane region" description="Helical" evidence="7">
    <location>
        <begin position="193"/>
        <end position="215"/>
    </location>
</feature>
<dbReference type="PANTHER" id="PTHR43744">
    <property type="entry name" value="ABC TRANSPORTER PERMEASE PROTEIN MG189-RELATED-RELATED"/>
    <property type="match status" value="1"/>
</dbReference>
<dbReference type="GO" id="GO:0005886">
    <property type="term" value="C:plasma membrane"/>
    <property type="evidence" value="ECO:0007669"/>
    <property type="project" value="UniProtKB-SubCell"/>
</dbReference>
<keyword evidence="6 7" id="KW-0472">Membrane</keyword>
<feature type="transmembrane region" description="Helical" evidence="7">
    <location>
        <begin position="21"/>
        <end position="42"/>
    </location>
</feature>
<accession>A0A9W5YCZ0</accession>
<dbReference type="InterPro" id="IPR000515">
    <property type="entry name" value="MetI-like"/>
</dbReference>
<evidence type="ECO:0000256" key="3">
    <source>
        <dbReference type="ARBA" id="ARBA00022475"/>
    </source>
</evidence>
<feature type="transmembrane region" description="Helical" evidence="7">
    <location>
        <begin position="274"/>
        <end position="293"/>
    </location>
</feature>
<reference evidence="9" key="1">
    <citation type="submission" date="2022-06" db="EMBL/GenBank/DDBJ databases">
        <title>Vallitalea longa sp. nov., an anaerobic bacterium isolated from marine sediment.</title>
        <authorList>
            <person name="Hirano S."/>
            <person name="Terahara T."/>
            <person name="Mori K."/>
            <person name="Hamada M."/>
            <person name="Matsumoto R."/>
            <person name="Kobayashi T."/>
        </authorList>
    </citation>
    <scope>NUCLEOTIDE SEQUENCE</scope>
    <source>
        <strain evidence="9">SH18-1</strain>
    </source>
</reference>
<dbReference type="PROSITE" id="PS50928">
    <property type="entry name" value="ABC_TM1"/>
    <property type="match status" value="1"/>
</dbReference>
<evidence type="ECO:0000256" key="6">
    <source>
        <dbReference type="ARBA" id="ARBA00023136"/>
    </source>
</evidence>
<evidence type="ECO:0000256" key="2">
    <source>
        <dbReference type="ARBA" id="ARBA00022448"/>
    </source>
</evidence>
<comment type="similarity">
    <text evidence="7">Belongs to the binding-protein-dependent transport system permease family.</text>
</comment>
<dbReference type="PANTHER" id="PTHR43744:SF9">
    <property type="entry name" value="POLYGALACTURONAN_RHAMNOGALACTURONAN TRANSPORT SYSTEM PERMEASE PROTEIN YTCP"/>
    <property type="match status" value="1"/>
</dbReference>
<keyword evidence="3" id="KW-1003">Cell membrane</keyword>
<evidence type="ECO:0000313" key="9">
    <source>
        <dbReference type="EMBL" id="GKX31795.1"/>
    </source>
</evidence>
<dbReference type="InterPro" id="IPR035906">
    <property type="entry name" value="MetI-like_sf"/>
</dbReference>
<comment type="subcellular location">
    <subcellularLocation>
        <location evidence="1 7">Cell membrane</location>
        <topology evidence="1 7">Multi-pass membrane protein</topology>
    </subcellularLocation>
</comment>
<feature type="domain" description="ABC transmembrane type-1" evidence="8">
    <location>
        <begin position="85"/>
        <end position="293"/>
    </location>
</feature>